<proteinExistence type="predicted"/>
<dbReference type="KEGG" id="salf:SMD44_05956"/>
<gene>
    <name evidence="2" type="ORF">SMD44_05956</name>
</gene>
<protein>
    <recommendedName>
        <fullName evidence="4">Membrane protein YndG</fullName>
    </recommendedName>
</protein>
<accession>A0A1Z1WJ68</accession>
<keyword evidence="3" id="KW-1185">Reference proteome</keyword>
<dbReference type="SUPFAM" id="SSF55961">
    <property type="entry name" value="Bet v1-like"/>
    <property type="match status" value="1"/>
</dbReference>
<dbReference type="Proteomes" id="UP000195880">
    <property type="component" value="Chromosome"/>
</dbReference>
<evidence type="ECO:0000313" key="3">
    <source>
        <dbReference type="Proteomes" id="UP000195880"/>
    </source>
</evidence>
<sequence>MSYGSPPSLYVEALIRADLDTWESTQEPASHQRWDLRFTEIDYLPAEPGAPQRFRYATRVLPFLTIAGTGVSAGEKRRPDGTRTSALRFASPHPLSLLAEGSGYWRYVPTGEGVRFLTGYDYRPRWGRAGALADRFALRPLMGWATAWSFDRLRLCLERGISPRRGLAHGLCEVAVRALAAVAAGLLAGPAAGTVLALTAALAAAVLMCVVPPLPTTPAARRCLRTPPAPVRAPRLLDRLTAPADRPADSEEQPA</sequence>
<dbReference type="OrthoDB" id="6199084at2"/>
<name>A0A1Z1WJ68_9ACTN</name>
<evidence type="ECO:0000313" key="2">
    <source>
        <dbReference type="EMBL" id="ARX86484.1"/>
    </source>
</evidence>
<organism evidence="2 3">
    <name type="scientific">Streptomyces alboflavus</name>
    <dbReference type="NCBI Taxonomy" id="67267"/>
    <lineage>
        <taxon>Bacteria</taxon>
        <taxon>Bacillati</taxon>
        <taxon>Actinomycetota</taxon>
        <taxon>Actinomycetes</taxon>
        <taxon>Kitasatosporales</taxon>
        <taxon>Streptomycetaceae</taxon>
        <taxon>Streptomyces</taxon>
    </lineage>
</organism>
<feature type="region of interest" description="Disordered" evidence="1">
    <location>
        <begin position="235"/>
        <end position="255"/>
    </location>
</feature>
<dbReference type="EMBL" id="CP021748">
    <property type="protein sequence ID" value="ARX86484.1"/>
    <property type="molecule type" value="Genomic_DNA"/>
</dbReference>
<evidence type="ECO:0008006" key="4">
    <source>
        <dbReference type="Google" id="ProtNLM"/>
    </source>
</evidence>
<dbReference type="eggNOG" id="ENOG5030CRY">
    <property type="taxonomic scope" value="Bacteria"/>
</dbReference>
<dbReference type="AlphaFoldDB" id="A0A1Z1WJ68"/>
<reference evidence="2 3" key="1">
    <citation type="submission" date="2017-05" db="EMBL/GenBank/DDBJ databases">
        <title>Streptomyces alboflavus Genome sequencing and assembly.</title>
        <authorList>
            <person name="Wang Y."/>
            <person name="Du B."/>
            <person name="Ding Y."/>
            <person name="Liu H."/>
            <person name="Hou Q."/>
            <person name="Liu K."/>
            <person name="Wang C."/>
            <person name="Yao L."/>
        </authorList>
    </citation>
    <scope>NUCLEOTIDE SEQUENCE [LARGE SCALE GENOMIC DNA]</scope>
    <source>
        <strain evidence="2 3">MDJK44</strain>
    </source>
</reference>
<evidence type="ECO:0000256" key="1">
    <source>
        <dbReference type="SAM" id="MobiDB-lite"/>
    </source>
</evidence>
<dbReference type="STRING" id="67267.GCA_000716675_04715"/>
<dbReference type="RefSeq" id="WP_087885866.1">
    <property type="nucleotide sequence ID" value="NZ_CP021748.1"/>
</dbReference>